<sequence>MAAIPPARDHLSALPIELLTQTLSHLPAAEAVRTKTLNRHFHSVLTSPNCDALIFKPRATIALQNRTATVQPLLQIEPDGQPHKTFAQHLTVFLAHRGIQANLRIRMRDIYNFVAQWQASHYPPQPASHQTTPAPPHAGALNCFAQILTAMHIHFHTDSFCQELLGRGDDDLIRAPFSDLPGMAQGLLSGMPWLADLAYSPSPAGLAGVLAGIRDSGLRSGDVVPRCRRDNRMTGEFFPEFPLMRVRHLMGSAALGGVPWMEEGKRRRMLGVCSVEGLRRLLREGLPGLPKRGGFAYCVRDEGVWWAVKRAVEGEVGPPERGMSWRFKAMVLESMFVY</sequence>
<reference evidence="2 3" key="1">
    <citation type="submission" date="2017-03" db="EMBL/GenBank/DDBJ databases">
        <title>Genomes of endolithic fungi from Antarctica.</title>
        <authorList>
            <person name="Coleine C."/>
            <person name="Masonjones S."/>
            <person name="Stajich J.E."/>
        </authorList>
    </citation>
    <scope>NUCLEOTIDE SEQUENCE [LARGE SCALE GENOMIC DNA]</scope>
    <source>
        <strain evidence="2 3">CCFEE 5311</strain>
    </source>
</reference>
<dbReference type="InterPro" id="IPR036047">
    <property type="entry name" value="F-box-like_dom_sf"/>
</dbReference>
<proteinExistence type="predicted"/>
<name>A0A4U0UPC2_9PEZI</name>
<comment type="caution">
    <text evidence="2">The sequence shown here is derived from an EMBL/GenBank/DDBJ whole genome shotgun (WGS) entry which is preliminary data.</text>
</comment>
<dbReference type="Proteomes" id="UP000310066">
    <property type="component" value="Unassembled WGS sequence"/>
</dbReference>
<gene>
    <name evidence="2" type="ORF">B0A54_11461</name>
</gene>
<dbReference type="EMBL" id="NAJP01000051">
    <property type="protein sequence ID" value="TKA37503.1"/>
    <property type="molecule type" value="Genomic_DNA"/>
</dbReference>
<evidence type="ECO:0000259" key="1">
    <source>
        <dbReference type="PROSITE" id="PS50181"/>
    </source>
</evidence>
<organism evidence="2 3">
    <name type="scientific">Friedmanniomyces endolithicus</name>
    <dbReference type="NCBI Taxonomy" id="329885"/>
    <lineage>
        <taxon>Eukaryota</taxon>
        <taxon>Fungi</taxon>
        <taxon>Dikarya</taxon>
        <taxon>Ascomycota</taxon>
        <taxon>Pezizomycotina</taxon>
        <taxon>Dothideomycetes</taxon>
        <taxon>Dothideomycetidae</taxon>
        <taxon>Mycosphaerellales</taxon>
        <taxon>Teratosphaeriaceae</taxon>
        <taxon>Friedmanniomyces</taxon>
    </lineage>
</organism>
<evidence type="ECO:0000313" key="3">
    <source>
        <dbReference type="Proteomes" id="UP000310066"/>
    </source>
</evidence>
<dbReference type="OrthoDB" id="3833310at2759"/>
<dbReference type="SUPFAM" id="SSF81383">
    <property type="entry name" value="F-box domain"/>
    <property type="match status" value="1"/>
</dbReference>
<evidence type="ECO:0000313" key="2">
    <source>
        <dbReference type="EMBL" id="TKA37503.1"/>
    </source>
</evidence>
<accession>A0A4U0UPC2</accession>
<protein>
    <recommendedName>
        <fullName evidence="1">F-box domain-containing protein</fullName>
    </recommendedName>
</protein>
<dbReference type="AlphaFoldDB" id="A0A4U0UPC2"/>
<dbReference type="InterPro" id="IPR001810">
    <property type="entry name" value="F-box_dom"/>
</dbReference>
<feature type="domain" description="F-box" evidence="1">
    <location>
        <begin position="8"/>
        <end position="58"/>
    </location>
</feature>
<dbReference type="Pfam" id="PF00646">
    <property type="entry name" value="F-box"/>
    <property type="match status" value="1"/>
</dbReference>
<dbReference type="PROSITE" id="PS50181">
    <property type="entry name" value="FBOX"/>
    <property type="match status" value="1"/>
</dbReference>